<comment type="similarity">
    <text evidence="2 8">Belongs to the Mediator complex subunit 31 family.</text>
</comment>
<comment type="function">
    <text evidence="8">Component of the Mediator complex, a coactivator involved in the regulated transcription of nearly all RNA polymerase II-dependent genes. Mediator functions as a bridge to convey information from gene-specific regulatory proteins to the basal RNA polymerase II transcription machinery. Mediator is recruited to promoters by direct interactions with regulatory proteins and serves as a scaffold for the assembly of a functional preinitiation complex with RNA polymerase II and the general transcription factors.</text>
</comment>
<feature type="region of interest" description="Disordered" evidence="9">
    <location>
        <begin position="95"/>
        <end position="127"/>
    </location>
</feature>
<sequence length="127" mass="14171">MATPYTRFEVELEFVQCLANPFYLNFLAHSKILEDERFKNYIIYLQYFRKPEYTKLLTYPVHSLAALTLLQQPGFRTGIMNQGLAMGMLGEVVAEGKKEGEREREKGKVGEGEGGDGGGGESEVGGN</sequence>
<evidence type="ECO:0000256" key="3">
    <source>
        <dbReference type="ARBA" id="ARBA00019660"/>
    </source>
</evidence>
<evidence type="ECO:0000313" key="11">
    <source>
        <dbReference type="Proteomes" id="UP001412239"/>
    </source>
</evidence>
<evidence type="ECO:0000256" key="1">
    <source>
        <dbReference type="ARBA" id="ARBA00004123"/>
    </source>
</evidence>
<evidence type="ECO:0000256" key="4">
    <source>
        <dbReference type="ARBA" id="ARBA00023015"/>
    </source>
</evidence>
<dbReference type="InterPro" id="IPR038089">
    <property type="entry name" value="Med31_sf"/>
</dbReference>
<gene>
    <name evidence="10" type="ORF">GSTUAT00007734001</name>
</gene>
<feature type="compositionally biased region" description="Gly residues" evidence="9">
    <location>
        <begin position="115"/>
        <end position="127"/>
    </location>
</feature>
<dbReference type="Gene3D" id="1.10.10.1340">
    <property type="entry name" value="Mediator of RNA polymerase II, submodule Med31 (Soh1)"/>
    <property type="match status" value="1"/>
</dbReference>
<evidence type="ECO:0000256" key="5">
    <source>
        <dbReference type="ARBA" id="ARBA00023159"/>
    </source>
</evidence>
<proteinExistence type="inferred from homology"/>
<comment type="subunit">
    <text evidence="8">Component of the Mediator complex.</text>
</comment>
<evidence type="ECO:0000256" key="8">
    <source>
        <dbReference type="RuleBase" id="RU364129"/>
    </source>
</evidence>
<dbReference type="EMBL" id="LN891145">
    <property type="protein sequence ID" value="CUS08152.1"/>
    <property type="molecule type" value="Genomic_DNA"/>
</dbReference>
<dbReference type="GO" id="GO:0016592">
    <property type="term" value="C:mediator complex"/>
    <property type="evidence" value="ECO:0007669"/>
    <property type="project" value="InterPro"/>
</dbReference>
<reference evidence="10" key="1">
    <citation type="submission" date="2015-10" db="EMBL/GenBank/DDBJ databases">
        <authorList>
            <person name="Regsiter A."/>
            <person name="william w."/>
        </authorList>
    </citation>
    <scope>NUCLEOTIDE SEQUENCE</scope>
    <source>
        <strain evidence="10">Montdore</strain>
    </source>
</reference>
<evidence type="ECO:0000256" key="2">
    <source>
        <dbReference type="ARBA" id="ARBA00006378"/>
    </source>
</evidence>
<dbReference type="Pfam" id="PF05669">
    <property type="entry name" value="Med31"/>
    <property type="match status" value="1"/>
</dbReference>
<dbReference type="GO" id="GO:0006355">
    <property type="term" value="P:regulation of DNA-templated transcription"/>
    <property type="evidence" value="ECO:0007669"/>
    <property type="project" value="InterPro"/>
</dbReference>
<keyword evidence="5 8" id="KW-0010">Activator</keyword>
<evidence type="ECO:0000313" key="10">
    <source>
        <dbReference type="EMBL" id="CUS08152.1"/>
    </source>
</evidence>
<evidence type="ECO:0000256" key="7">
    <source>
        <dbReference type="ARBA" id="ARBA00023242"/>
    </source>
</evidence>
<evidence type="ECO:0000256" key="6">
    <source>
        <dbReference type="ARBA" id="ARBA00023163"/>
    </source>
</evidence>
<keyword evidence="4 8" id="KW-0805">Transcription regulation</keyword>
<dbReference type="Proteomes" id="UP001412239">
    <property type="component" value="Unassembled WGS sequence"/>
</dbReference>
<dbReference type="PANTHER" id="PTHR13186">
    <property type="entry name" value="MEDIATOR OF RNA POLYMERASE II TRANSCRIPTION SUBUNIT 31"/>
    <property type="match status" value="1"/>
</dbReference>
<accession>A0A292PKG4</accession>
<evidence type="ECO:0000256" key="9">
    <source>
        <dbReference type="SAM" id="MobiDB-lite"/>
    </source>
</evidence>
<keyword evidence="6 8" id="KW-0804">Transcription</keyword>
<dbReference type="InterPro" id="IPR008831">
    <property type="entry name" value="Mediator_Med31"/>
</dbReference>
<protein>
    <recommendedName>
        <fullName evidence="3 8">Mediator of RNA polymerase II transcription subunit 31</fullName>
    </recommendedName>
</protein>
<keyword evidence="11" id="KW-1185">Reference proteome</keyword>
<organism evidence="10 11">
    <name type="scientific">Tuber aestivum</name>
    <name type="common">summer truffle</name>
    <dbReference type="NCBI Taxonomy" id="59557"/>
    <lineage>
        <taxon>Eukaryota</taxon>
        <taxon>Fungi</taxon>
        <taxon>Dikarya</taxon>
        <taxon>Ascomycota</taxon>
        <taxon>Pezizomycotina</taxon>
        <taxon>Pezizomycetes</taxon>
        <taxon>Pezizales</taxon>
        <taxon>Tuberaceae</taxon>
        <taxon>Tuber</taxon>
    </lineage>
</organism>
<dbReference type="AlphaFoldDB" id="A0A292PKG4"/>
<comment type="subcellular location">
    <subcellularLocation>
        <location evidence="1 8">Nucleus</location>
    </subcellularLocation>
</comment>
<name>A0A292PKG4_9PEZI</name>
<keyword evidence="7 8" id="KW-0539">Nucleus</keyword>
<dbReference type="GO" id="GO:0003712">
    <property type="term" value="F:transcription coregulator activity"/>
    <property type="evidence" value="ECO:0007669"/>
    <property type="project" value="InterPro"/>
</dbReference>
<feature type="compositionally biased region" description="Basic and acidic residues" evidence="9">
    <location>
        <begin position="95"/>
        <end position="111"/>
    </location>
</feature>